<dbReference type="Gramene" id="OGLUM07G21700.2">
    <property type="protein sequence ID" value="OGLUM07G21700.2"/>
    <property type="gene ID" value="OGLUM07G21700"/>
</dbReference>
<dbReference type="AlphaFoldDB" id="A0A0E0AMJ3"/>
<protein>
    <submittedName>
        <fullName evidence="2">Uncharacterized protein</fullName>
    </submittedName>
</protein>
<reference evidence="2" key="1">
    <citation type="submission" date="2015-04" db="UniProtKB">
        <authorList>
            <consortium name="EnsemblPlants"/>
        </authorList>
    </citation>
    <scope>IDENTIFICATION</scope>
</reference>
<feature type="compositionally biased region" description="Basic and acidic residues" evidence="1">
    <location>
        <begin position="38"/>
        <end position="50"/>
    </location>
</feature>
<dbReference type="EnsemblPlants" id="OGLUM07G21700.2">
    <property type="protein sequence ID" value="OGLUM07G21700.2"/>
    <property type="gene ID" value="OGLUM07G21700"/>
</dbReference>
<dbReference type="Proteomes" id="UP000026961">
    <property type="component" value="Chromosome 7"/>
</dbReference>
<reference evidence="2" key="2">
    <citation type="submission" date="2018-05" db="EMBL/GenBank/DDBJ databases">
        <title>OgluRS3 (Oryza glumaepatula Reference Sequence Version 3).</title>
        <authorList>
            <person name="Zhang J."/>
            <person name="Kudrna D."/>
            <person name="Lee S."/>
            <person name="Talag J."/>
            <person name="Welchert J."/>
            <person name="Wing R.A."/>
        </authorList>
    </citation>
    <scope>NUCLEOTIDE SEQUENCE [LARGE SCALE GENOMIC DNA]</scope>
</reference>
<evidence type="ECO:0000256" key="1">
    <source>
        <dbReference type="SAM" id="MobiDB-lite"/>
    </source>
</evidence>
<feature type="region of interest" description="Disordered" evidence="1">
    <location>
        <begin position="38"/>
        <end position="61"/>
    </location>
</feature>
<feature type="region of interest" description="Disordered" evidence="1">
    <location>
        <begin position="326"/>
        <end position="349"/>
    </location>
</feature>
<accession>A0A0E0AMJ3</accession>
<name>A0A0E0AMJ3_9ORYZ</name>
<keyword evidence="3" id="KW-1185">Reference proteome</keyword>
<sequence>MHTAMGPKMQGRTTTSLIEGRRVVGAAAIEHRRCQPVRRRIDGDANRSLEKQLPNKGTPAPLHAGALAATAAAAALAAAYTTDAGALASHPGTLLGAGAIETLDVEAHSASVAPVEPAATNLTAAGAEAVLPRGRGRGRQHHGELVLRVQRAPHLRREHGAERVHVEAARHAAVDESPPGARRGAQVADAVVVGDAAEGEAVPRVRGEGDRRLEVVGAGLVDVEVAGLAPEPDEAAEAGGAEVADMAGVAAVLAPHQDVLRVGAVSPVFHKGGLKMCKYRCCKTWLACALAGCGYKCQTIEARNGIICPVPFTTIVNKANNQQTSQRLAGAGASTAAGPTTKSSTSTSSSSGLTAALASCTFPSPSTASSSSTLSNTATIPNWYPLARAGEKFSPKLTLAPFASPAAAVAAATFSTSWGTSTPSFTFASVSRTAEPGVTGDGASAALTQSTAVVSSALGRTCPCTAATCA</sequence>
<evidence type="ECO:0000313" key="3">
    <source>
        <dbReference type="Proteomes" id="UP000026961"/>
    </source>
</evidence>
<evidence type="ECO:0000313" key="2">
    <source>
        <dbReference type="EnsemblPlants" id="OGLUM07G21700.2"/>
    </source>
</evidence>
<feature type="compositionally biased region" description="Low complexity" evidence="1">
    <location>
        <begin position="328"/>
        <end position="349"/>
    </location>
</feature>
<proteinExistence type="predicted"/>
<organism evidence="2">
    <name type="scientific">Oryza glumipatula</name>
    <dbReference type="NCBI Taxonomy" id="40148"/>
    <lineage>
        <taxon>Eukaryota</taxon>
        <taxon>Viridiplantae</taxon>
        <taxon>Streptophyta</taxon>
        <taxon>Embryophyta</taxon>
        <taxon>Tracheophyta</taxon>
        <taxon>Spermatophyta</taxon>
        <taxon>Magnoliopsida</taxon>
        <taxon>Liliopsida</taxon>
        <taxon>Poales</taxon>
        <taxon>Poaceae</taxon>
        <taxon>BOP clade</taxon>
        <taxon>Oryzoideae</taxon>
        <taxon>Oryzeae</taxon>
        <taxon>Oryzinae</taxon>
        <taxon>Oryza</taxon>
    </lineage>
</organism>